<name>A0AAJ0CE86_9HYPO</name>
<evidence type="ECO:0000256" key="1">
    <source>
        <dbReference type="SAM" id="MobiDB-lite"/>
    </source>
</evidence>
<dbReference type="EMBL" id="JASWJB010000498">
    <property type="protein sequence ID" value="KAK2590047.1"/>
    <property type="molecule type" value="Genomic_DNA"/>
</dbReference>
<evidence type="ECO:0000313" key="2">
    <source>
        <dbReference type="EMBL" id="KAK2590047.1"/>
    </source>
</evidence>
<gene>
    <name evidence="2" type="ORF">QQS21_012275</name>
</gene>
<comment type="caution">
    <text evidence="2">The sequence shown here is derived from an EMBL/GenBank/DDBJ whole genome shotgun (WGS) entry which is preliminary data.</text>
</comment>
<sequence>MESRSAKKHKPNHSTIATRIFDASAPRETSQGTELPLVSARICDVSPTLITATIPPRRDVPSVGPVSSNIGESSHNNHASIGHARLDTGQSWVFPSNTPGWPPAESDDVSWLTKSISDLDNAFANAGNFSTADDSTGGNLDFWSESAMLSLPTWPKIAKNEPETGFEKRTREMAQLEDEILRIENLDPNTQWLR</sequence>
<dbReference type="Proteomes" id="UP001251528">
    <property type="component" value="Unassembled WGS sequence"/>
</dbReference>
<organism evidence="2 3">
    <name type="scientific">Conoideocrella luteorostrata</name>
    <dbReference type="NCBI Taxonomy" id="1105319"/>
    <lineage>
        <taxon>Eukaryota</taxon>
        <taxon>Fungi</taxon>
        <taxon>Dikarya</taxon>
        <taxon>Ascomycota</taxon>
        <taxon>Pezizomycotina</taxon>
        <taxon>Sordariomycetes</taxon>
        <taxon>Hypocreomycetidae</taxon>
        <taxon>Hypocreales</taxon>
        <taxon>Clavicipitaceae</taxon>
        <taxon>Conoideocrella</taxon>
    </lineage>
</organism>
<protein>
    <submittedName>
        <fullName evidence="2">Uncharacterized protein</fullName>
    </submittedName>
</protein>
<accession>A0AAJ0CE86</accession>
<feature type="region of interest" description="Disordered" evidence="1">
    <location>
        <begin position="1"/>
        <end position="33"/>
    </location>
</feature>
<feature type="compositionally biased region" description="Basic residues" evidence="1">
    <location>
        <begin position="1"/>
        <end position="12"/>
    </location>
</feature>
<keyword evidence="3" id="KW-1185">Reference proteome</keyword>
<proteinExistence type="predicted"/>
<reference evidence="2" key="1">
    <citation type="submission" date="2023-06" db="EMBL/GenBank/DDBJ databases">
        <title>Conoideocrella luteorostrata (Hypocreales: Clavicipitaceae), a potential biocontrol fungus for elongate hemlock scale in United States Christmas tree production areas.</title>
        <authorList>
            <person name="Barrett H."/>
            <person name="Lovett B."/>
            <person name="Macias A.M."/>
            <person name="Stajich J.E."/>
            <person name="Kasson M.T."/>
        </authorList>
    </citation>
    <scope>NUCLEOTIDE SEQUENCE</scope>
    <source>
        <strain evidence="2">ARSEF 14590</strain>
    </source>
</reference>
<dbReference type="AlphaFoldDB" id="A0AAJ0CE86"/>
<evidence type="ECO:0000313" key="3">
    <source>
        <dbReference type="Proteomes" id="UP001251528"/>
    </source>
</evidence>